<keyword evidence="1" id="KW-0812">Transmembrane</keyword>
<organism evidence="2 3">
    <name type="scientific">Kribbella orskensis</name>
    <dbReference type="NCBI Taxonomy" id="2512216"/>
    <lineage>
        <taxon>Bacteria</taxon>
        <taxon>Bacillati</taxon>
        <taxon>Actinomycetota</taxon>
        <taxon>Actinomycetes</taxon>
        <taxon>Propionibacteriales</taxon>
        <taxon>Kribbellaceae</taxon>
        <taxon>Kribbella</taxon>
    </lineage>
</organism>
<keyword evidence="1" id="KW-0472">Membrane</keyword>
<sequence>MKDIGVPLIIAFFGAAIAAFWPWIQSLQRGRRFQRIIRRELEEIGPRPEAPVEDKPWWDHATRRFIHEELFHRQSISQNRDFLLSLDPTLIYQVSQLWIALEKRDGRQWLHFLSALARNRRVGSPGLRDAHKKWETIIGAQRAEWLTTMGTPTAFRQGAVLARVPPLFDRRFVAYGRLLALTDVGSAAQPRELDLPERSELADGLMAWYYEQGAGLLLSGRAFAQFQRVQDALLAQYTEPAALQLEFSRLRTDLKIDLGVRQVQERDVAIGWPEEERW</sequence>
<evidence type="ECO:0000256" key="1">
    <source>
        <dbReference type="SAM" id="Phobius"/>
    </source>
</evidence>
<evidence type="ECO:0000313" key="3">
    <source>
        <dbReference type="Proteomes" id="UP000295818"/>
    </source>
</evidence>
<proteinExistence type="predicted"/>
<accession>A0ABY2B9Q2</accession>
<comment type="caution">
    <text evidence="2">The sequence shown here is derived from an EMBL/GenBank/DDBJ whole genome shotgun (WGS) entry which is preliminary data.</text>
</comment>
<keyword evidence="1" id="KW-1133">Transmembrane helix</keyword>
<protein>
    <submittedName>
        <fullName evidence="2">Uncharacterized protein</fullName>
    </submittedName>
</protein>
<dbReference type="EMBL" id="SLWM01000024">
    <property type="protein sequence ID" value="TCO12916.1"/>
    <property type="molecule type" value="Genomic_DNA"/>
</dbReference>
<name>A0ABY2B9Q2_9ACTN</name>
<evidence type="ECO:0000313" key="2">
    <source>
        <dbReference type="EMBL" id="TCO12916.1"/>
    </source>
</evidence>
<keyword evidence="3" id="KW-1185">Reference proteome</keyword>
<reference evidence="2 3" key="1">
    <citation type="journal article" date="2015" name="Stand. Genomic Sci.">
        <title>Genomic Encyclopedia of Bacterial and Archaeal Type Strains, Phase III: the genomes of soil and plant-associated and newly described type strains.</title>
        <authorList>
            <person name="Whitman W.B."/>
            <person name="Woyke T."/>
            <person name="Klenk H.P."/>
            <person name="Zhou Y."/>
            <person name="Lilburn T.G."/>
            <person name="Beck B.J."/>
            <person name="De Vos P."/>
            <person name="Vandamme P."/>
            <person name="Eisen J.A."/>
            <person name="Garrity G."/>
            <person name="Hugenholtz P."/>
            <person name="Kyrpides N.C."/>
        </authorList>
    </citation>
    <scope>NUCLEOTIDE SEQUENCE [LARGE SCALE GENOMIC DNA]</scope>
    <source>
        <strain evidence="2 3">VKM Ac-2538</strain>
    </source>
</reference>
<dbReference type="Proteomes" id="UP000295818">
    <property type="component" value="Unassembled WGS sequence"/>
</dbReference>
<feature type="transmembrane region" description="Helical" evidence="1">
    <location>
        <begin position="6"/>
        <end position="24"/>
    </location>
</feature>
<gene>
    <name evidence="2" type="ORF">EV644_12440</name>
</gene>